<evidence type="ECO:0000313" key="4">
    <source>
        <dbReference type="Proteomes" id="UP001516400"/>
    </source>
</evidence>
<sequence>MSASNGSIPSDDSNTAFTELKELFPNHDTEKIRTLELLEGSRGVVNLIDRFGKVFAPVIFDMNRNIEKIDSKFKTDEENFTYVEDMILMEKQAESLLVTDAIQWLRRALHFVLRVFQQILDNHDNNVLNSADLSIMLKRAYAETLENYHGWLGTQLFNVMCRFAPTMHCLFYTLALDKHNKVDYVIRDMRILTVKMEGFVIRLCKFYQDNNLETYYRA</sequence>
<feature type="domain" description="Glycolipid transfer protein" evidence="2">
    <location>
        <begin position="32"/>
        <end position="174"/>
    </location>
</feature>
<keyword evidence="1" id="KW-0813">Transport</keyword>
<dbReference type="SUPFAM" id="SSF110004">
    <property type="entry name" value="Glycolipid transfer protein, GLTP"/>
    <property type="match status" value="1"/>
</dbReference>
<organism evidence="3 4">
    <name type="scientific">Cryptolaemus montrouzieri</name>
    <dbReference type="NCBI Taxonomy" id="559131"/>
    <lineage>
        <taxon>Eukaryota</taxon>
        <taxon>Metazoa</taxon>
        <taxon>Ecdysozoa</taxon>
        <taxon>Arthropoda</taxon>
        <taxon>Hexapoda</taxon>
        <taxon>Insecta</taxon>
        <taxon>Pterygota</taxon>
        <taxon>Neoptera</taxon>
        <taxon>Endopterygota</taxon>
        <taxon>Coleoptera</taxon>
        <taxon>Polyphaga</taxon>
        <taxon>Cucujiformia</taxon>
        <taxon>Coccinelloidea</taxon>
        <taxon>Coccinellidae</taxon>
        <taxon>Scymninae</taxon>
        <taxon>Scymnini</taxon>
        <taxon>Cryptolaemus</taxon>
    </lineage>
</organism>
<evidence type="ECO:0000256" key="1">
    <source>
        <dbReference type="ARBA" id="ARBA00022448"/>
    </source>
</evidence>
<dbReference type="PANTHER" id="PTHR10219">
    <property type="entry name" value="GLYCOLIPID TRANSFER PROTEIN-RELATED"/>
    <property type="match status" value="1"/>
</dbReference>
<dbReference type="FunFam" id="1.10.3520.10:FF:000001">
    <property type="entry name" value="Pleckstrin domain-containing family A member 8"/>
    <property type="match status" value="1"/>
</dbReference>
<dbReference type="AlphaFoldDB" id="A0ABD2MT77"/>
<name>A0ABD2MT77_9CUCU</name>
<dbReference type="PANTHER" id="PTHR10219:SF25">
    <property type="entry name" value="PLECKSTRIN HOMOLOGY DOMAIN-CONTAINING FAMILY A MEMBER 8"/>
    <property type="match status" value="1"/>
</dbReference>
<evidence type="ECO:0000259" key="2">
    <source>
        <dbReference type="Pfam" id="PF08718"/>
    </source>
</evidence>
<comment type="caution">
    <text evidence="3">The sequence shown here is derived from an EMBL/GenBank/DDBJ whole genome shotgun (WGS) entry which is preliminary data.</text>
</comment>
<proteinExistence type="predicted"/>
<accession>A0ABD2MT77</accession>
<protein>
    <recommendedName>
        <fullName evidence="2">Glycolipid transfer protein domain-containing protein</fullName>
    </recommendedName>
</protein>
<dbReference type="InterPro" id="IPR036497">
    <property type="entry name" value="GLTP_sf"/>
</dbReference>
<keyword evidence="4" id="KW-1185">Reference proteome</keyword>
<gene>
    <name evidence="3" type="ORF">HHI36_008732</name>
</gene>
<dbReference type="InterPro" id="IPR014830">
    <property type="entry name" value="Glycolipid_transfer_prot_dom"/>
</dbReference>
<dbReference type="Proteomes" id="UP001516400">
    <property type="component" value="Unassembled WGS sequence"/>
</dbReference>
<evidence type="ECO:0000313" key="3">
    <source>
        <dbReference type="EMBL" id="KAL3269671.1"/>
    </source>
</evidence>
<dbReference type="Gene3D" id="1.10.3520.10">
    <property type="entry name" value="Glycolipid transfer protein"/>
    <property type="match status" value="1"/>
</dbReference>
<reference evidence="3 4" key="1">
    <citation type="journal article" date="2021" name="BMC Biol.">
        <title>Horizontally acquired antibacterial genes associated with adaptive radiation of ladybird beetles.</title>
        <authorList>
            <person name="Li H.S."/>
            <person name="Tang X.F."/>
            <person name="Huang Y.H."/>
            <person name="Xu Z.Y."/>
            <person name="Chen M.L."/>
            <person name="Du X.Y."/>
            <person name="Qiu B.Y."/>
            <person name="Chen P.T."/>
            <person name="Zhang W."/>
            <person name="Slipinski A."/>
            <person name="Escalona H.E."/>
            <person name="Waterhouse R.M."/>
            <person name="Zwick A."/>
            <person name="Pang H."/>
        </authorList>
    </citation>
    <scope>NUCLEOTIDE SEQUENCE [LARGE SCALE GENOMIC DNA]</scope>
    <source>
        <strain evidence="3">SYSU2018</strain>
    </source>
</reference>
<dbReference type="Pfam" id="PF08718">
    <property type="entry name" value="GLTP"/>
    <property type="match status" value="1"/>
</dbReference>
<dbReference type="EMBL" id="JABFTP020000021">
    <property type="protein sequence ID" value="KAL3269671.1"/>
    <property type="molecule type" value="Genomic_DNA"/>
</dbReference>